<dbReference type="AlphaFoldDB" id="A0A9W6WKU5"/>
<feature type="compositionally biased region" description="Basic and acidic residues" evidence="1">
    <location>
        <begin position="1"/>
        <end position="12"/>
    </location>
</feature>
<gene>
    <name evidence="2" type="ORF">Pfra01_000113700</name>
</gene>
<dbReference type="OrthoDB" id="123822at2759"/>
<dbReference type="EMBL" id="BSXT01000090">
    <property type="protein sequence ID" value="GMF17254.1"/>
    <property type="molecule type" value="Genomic_DNA"/>
</dbReference>
<reference evidence="2" key="1">
    <citation type="submission" date="2023-04" db="EMBL/GenBank/DDBJ databases">
        <title>Phytophthora fragariaefolia NBRC 109709.</title>
        <authorList>
            <person name="Ichikawa N."/>
            <person name="Sato H."/>
            <person name="Tonouchi N."/>
        </authorList>
    </citation>
    <scope>NUCLEOTIDE SEQUENCE</scope>
    <source>
        <strain evidence="2">NBRC 109709</strain>
    </source>
</reference>
<comment type="caution">
    <text evidence="2">The sequence shown here is derived from an EMBL/GenBank/DDBJ whole genome shotgun (WGS) entry which is preliminary data.</text>
</comment>
<evidence type="ECO:0000313" key="2">
    <source>
        <dbReference type="EMBL" id="GMF17254.1"/>
    </source>
</evidence>
<evidence type="ECO:0000256" key="1">
    <source>
        <dbReference type="SAM" id="MobiDB-lite"/>
    </source>
</evidence>
<keyword evidence="3" id="KW-1185">Reference proteome</keyword>
<sequence length="213" mass="23634">MTSRPKPTESKPRTGGFHCGKDHWLSRCPDLDEAAKEALLAERKSKKKSNDSVSKNFRAKRLEQDANLTMNERATVLLNDRLELPYCADSGCDWNVISRKPAGLLQEQDSTVQLVELNEPVESQAVGGMILTSTLAVDVRRTINTAAGPLGIDTDQQLEYLASRRTEDDDSFDEPVSIPPCKRNELNVIQNVVDALVHDAIARGVVDNYLTTR</sequence>
<evidence type="ECO:0000313" key="3">
    <source>
        <dbReference type="Proteomes" id="UP001165121"/>
    </source>
</evidence>
<proteinExistence type="predicted"/>
<protein>
    <submittedName>
        <fullName evidence="2">Unnamed protein product</fullName>
    </submittedName>
</protein>
<organism evidence="2 3">
    <name type="scientific">Phytophthora fragariaefolia</name>
    <dbReference type="NCBI Taxonomy" id="1490495"/>
    <lineage>
        <taxon>Eukaryota</taxon>
        <taxon>Sar</taxon>
        <taxon>Stramenopiles</taxon>
        <taxon>Oomycota</taxon>
        <taxon>Peronosporomycetes</taxon>
        <taxon>Peronosporales</taxon>
        <taxon>Peronosporaceae</taxon>
        <taxon>Phytophthora</taxon>
    </lineage>
</organism>
<name>A0A9W6WKU5_9STRA</name>
<dbReference type="Proteomes" id="UP001165121">
    <property type="component" value="Unassembled WGS sequence"/>
</dbReference>
<accession>A0A9W6WKU5</accession>
<feature type="region of interest" description="Disordered" evidence="1">
    <location>
        <begin position="1"/>
        <end position="23"/>
    </location>
</feature>